<accession>A0A8B8KVS9</accession>
<evidence type="ECO:0000313" key="2">
    <source>
        <dbReference type="RefSeq" id="XP_027348002.1"/>
    </source>
</evidence>
<evidence type="ECO:0000313" key="1">
    <source>
        <dbReference type="Proteomes" id="UP000694853"/>
    </source>
</evidence>
<dbReference type="KEGG" id="aprc:113859421"/>
<protein>
    <submittedName>
        <fullName evidence="2">Uncharacterized protein LOC113859421</fullName>
    </submittedName>
</protein>
<reference evidence="1" key="1">
    <citation type="journal article" date="2019" name="Toxins">
        <title>Detection of Abrin-Like and Prepropulchellin-Like Toxin Genes and Transcripts Using Whole Genome Sequencing and Full-Length Transcript Sequencing of Abrus precatorius.</title>
        <authorList>
            <person name="Hovde B.T."/>
            <person name="Daligault H.E."/>
            <person name="Hanschen E.R."/>
            <person name="Kunde Y.A."/>
            <person name="Johnson M.B."/>
            <person name="Starkenburg S.R."/>
            <person name="Johnson S.L."/>
        </authorList>
    </citation>
    <scope>NUCLEOTIDE SEQUENCE [LARGE SCALE GENOMIC DNA]</scope>
</reference>
<gene>
    <name evidence="2" type="primary">LOC113859421</name>
</gene>
<organism evidence="1 2">
    <name type="scientific">Abrus precatorius</name>
    <name type="common">Indian licorice</name>
    <name type="synonym">Glycine abrus</name>
    <dbReference type="NCBI Taxonomy" id="3816"/>
    <lineage>
        <taxon>Eukaryota</taxon>
        <taxon>Viridiplantae</taxon>
        <taxon>Streptophyta</taxon>
        <taxon>Embryophyta</taxon>
        <taxon>Tracheophyta</taxon>
        <taxon>Spermatophyta</taxon>
        <taxon>Magnoliopsida</taxon>
        <taxon>eudicotyledons</taxon>
        <taxon>Gunneridae</taxon>
        <taxon>Pentapetalae</taxon>
        <taxon>rosids</taxon>
        <taxon>fabids</taxon>
        <taxon>Fabales</taxon>
        <taxon>Fabaceae</taxon>
        <taxon>Papilionoideae</taxon>
        <taxon>50 kb inversion clade</taxon>
        <taxon>NPAAA clade</taxon>
        <taxon>indigoferoid/millettioid clade</taxon>
        <taxon>Abreae</taxon>
        <taxon>Abrus</taxon>
    </lineage>
</organism>
<dbReference type="OrthoDB" id="841640at2759"/>
<dbReference type="InterPro" id="IPR021109">
    <property type="entry name" value="Peptidase_aspartic_dom_sf"/>
</dbReference>
<keyword evidence="1" id="KW-1185">Reference proteome</keyword>
<dbReference type="AlphaFoldDB" id="A0A8B8KVS9"/>
<proteinExistence type="predicted"/>
<dbReference type="GeneID" id="113859421"/>
<dbReference type="RefSeq" id="XP_027348002.1">
    <property type="nucleotide sequence ID" value="XM_027492201.1"/>
</dbReference>
<dbReference type="Gene3D" id="2.40.70.10">
    <property type="entry name" value="Acid Proteases"/>
    <property type="match status" value="1"/>
</dbReference>
<dbReference type="CDD" id="cd00303">
    <property type="entry name" value="retropepsin_like"/>
    <property type="match status" value="1"/>
</dbReference>
<dbReference type="PANTHER" id="PTHR33067:SF9">
    <property type="entry name" value="RNA-DIRECTED DNA POLYMERASE"/>
    <property type="match status" value="1"/>
</dbReference>
<sequence length="131" mass="14591">MAMNNITFQQRTERSLIPEKCKDPRTFTVPCIISNNRNDNAMLDLGASINVMPLSIFTSLSLGPLQPTSMVIQLANRSIRRPSGIVEDVKCPSVEQLPTLELKPLPECLKYAYLESGEKLPVMISTKLDVD</sequence>
<dbReference type="Proteomes" id="UP000694853">
    <property type="component" value="Unplaced"/>
</dbReference>
<reference evidence="2" key="2">
    <citation type="submission" date="2025-08" db="UniProtKB">
        <authorList>
            <consortium name="RefSeq"/>
        </authorList>
    </citation>
    <scope>IDENTIFICATION</scope>
    <source>
        <tissue evidence="2">Young leaves</tissue>
    </source>
</reference>
<name>A0A8B8KVS9_ABRPR</name>
<dbReference type="PANTHER" id="PTHR33067">
    <property type="entry name" value="RNA-DIRECTED DNA POLYMERASE-RELATED"/>
    <property type="match status" value="1"/>
</dbReference>